<dbReference type="HOGENOM" id="CLU_063430_1_1_2"/>
<dbReference type="EC" id="2.1.1.72" evidence="2"/>
<dbReference type="EMBL" id="CP003050">
    <property type="protein sequence ID" value="AGB16647.1"/>
    <property type="molecule type" value="Genomic_DNA"/>
</dbReference>
<evidence type="ECO:0000313" key="7">
    <source>
        <dbReference type="EMBL" id="AGB16647.1"/>
    </source>
</evidence>
<evidence type="ECO:0000256" key="4">
    <source>
        <dbReference type="ARBA" id="ARBA00022679"/>
    </source>
</evidence>
<dbReference type="InterPro" id="IPR029063">
    <property type="entry name" value="SAM-dependent_MTases_sf"/>
</dbReference>
<dbReference type="InterPro" id="IPR012263">
    <property type="entry name" value="M_m6A_EcoRV"/>
</dbReference>
<dbReference type="InterPro" id="IPR023095">
    <property type="entry name" value="Ade_MeTrfase_dom_2"/>
</dbReference>
<keyword evidence="8" id="KW-1185">Reference proteome</keyword>
<keyword evidence="4" id="KW-0808">Transferase</keyword>
<protein>
    <recommendedName>
        <fullName evidence="2">site-specific DNA-methyltransferase (adenine-specific)</fullName>
        <ecNumber evidence="2">2.1.1.72</ecNumber>
    </recommendedName>
</protein>
<dbReference type="InterPro" id="IPR012327">
    <property type="entry name" value="MeTrfase_D12"/>
</dbReference>
<evidence type="ECO:0000256" key="5">
    <source>
        <dbReference type="ARBA" id="ARBA00022691"/>
    </source>
</evidence>
<dbReference type="Proteomes" id="UP000010846">
    <property type="component" value="Chromosome"/>
</dbReference>
<evidence type="ECO:0000256" key="1">
    <source>
        <dbReference type="ARBA" id="ARBA00006594"/>
    </source>
</evidence>
<dbReference type="GO" id="GO:0009007">
    <property type="term" value="F:site-specific DNA-methyltransferase (adenine-specific) activity"/>
    <property type="evidence" value="ECO:0007669"/>
    <property type="project" value="UniProtKB-EC"/>
</dbReference>
<proteinExistence type="inferred from homology"/>
<gene>
    <name evidence="7" type="ordered locus">Halru_2054</name>
</gene>
<keyword evidence="3 7" id="KW-0489">Methyltransferase</keyword>
<dbReference type="Gene3D" id="3.40.50.150">
    <property type="entry name" value="Vaccinia Virus protein VP39"/>
    <property type="match status" value="1"/>
</dbReference>
<evidence type="ECO:0000256" key="3">
    <source>
        <dbReference type="ARBA" id="ARBA00022603"/>
    </source>
</evidence>
<dbReference type="GO" id="GO:0032259">
    <property type="term" value="P:methylation"/>
    <property type="evidence" value="ECO:0007669"/>
    <property type="project" value="UniProtKB-KW"/>
</dbReference>
<reference evidence="7" key="1">
    <citation type="submission" date="2011-09" db="EMBL/GenBank/DDBJ databases">
        <title>Complete sequence of Halovivax ruber XH-70.</title>
        <authorList>
            <consortium name="US DOE Joint Genome Institute"/>
            <person name="Lucas S."/>
            <person name="Han J."/>
            <person name="Lapidus A."/>
            <person name="Cheng J.-F."/>
            <person name="Goodwin L."/>
            <person name="Pitluck S."/>
            <person name="Peters L."/>
            <person name="Mikhailova N."/>
            <person name="Davenport K."/>
            <person name="Detter J.C."/>
            <person name="Han C."/>
            <person name="Tapia R."/>
            <person name="Land M."/>
            <person name="Hauser L."/>
            <person name="Kyrpides N."/>
            <person name="Ivanova N."/>
            <person name="Pagani I."/>
            <person name="Sproer C."/>
            <person name="Anderson I."/>
            <person name="Woyke T."/>
        </authorList>
    </citation>
    <scope>NUCLEOTIDE SEQUENCE</scope>
    <source>
        <strain evidence="7">XH-70</strain>
    </source>
</reference>
<dbReference type="SUPFAM" id="SSF53335">
    <property type="entry name" value="S-adenosyl-L-methionine-dependent methyltransferases"/>
    <property type="match status" value="1"/>
</dbReference>
<dbReference type="Pfam" id="PF02086">
    <property type="entry name" value="MethyltransfD12"/>
    <property type="match status" value="1"/>
</dbReference>
<dbReference type="PANTHER" id="PTHR30481">
    <property type="entry name" value="DNA ADENINE METHYLASE"/>
    <property type="match status" value="1"/>
</dbReference>
<dbReference type="GO" id="GO:0043565">
    <property type="term" value="F:sequence-specific DNA binding"/>
    <property type="evidence" value="ECO:0007669"/>
    <property type="project" value="TreeGrafter"/>
</dbReference>
<organism evidence="7 8">
    <name type="scientific">Halovivax ruber (strain DSM 18193 / JCM 13892 / XH-70)</name>
    <dbReference type="NCBI Taxonomy" id="797302"/>
    <lineage>
        <taxon>Archaea</taxon>
        <taxon>Methanobacteriati</taxon>
        <taxon>Methanobacteriota</taxon>
        <taxon>Stenosarchaea group</taxon>
        <taxon>Halobacteria</taxon>
        <taxon>Halobacteriales</taxon>
        <taxon>Natrialbaceae</taxon>
        <taxon>Halovivax</taxon>
    </lineage>
</organism>
<comment type="similarity">
    <text evidence="1">Belongs to the N(4)/N(6)-methyltransferase family.</text>
</comment>
<keyword evidence="5" id="KW-0949">S-adenosyl-L-methionine</keyword>
<dbReference type="KEGG" id="hru:Halru_2054"/>
<dbReference type="GO" id="GO:0009307">
    <property type="term" value="P:DNA restriction-modification system"/>
    <property type="evidence" value="ECO:0007669"/>
    <property type="project" value="InterPro"/>
</dbReference>
<dbReference type="GO" id="GO:0006298">
    <property type="term" value="P:mismatch repair"/>
    <property type="evidence" value="ECO:0007669"/>
    <property type="project" value="TreeGrafter"/>
</dbReference>
<comment type="catalytic activity">
    <reaction evidence="6">
        <text>a 2'-deoxyadenosine in DNA + S-adenosyl-L-methionine = an N(6)-methyl-2'-deoxyadenosine in DNA + S-adenosyl-L-homocysteine + H(+)</text>
        <dbReference type="Rhea" id="RHEA:15197"/>
        <dbReference type="Rhea" id="RHEA-COMP:12418"/>
        <dbReference type="Rhea" id="RHEA-COMP:12419"/>
        <dbReference type="ChEBI" id="CHEBI:15378"/>
        <dbReference type="ChEBI" id="CHEBI:57856"/>
        <dbReference type="ChEBI" id="CHEBI:59789"/>
        <dbReference type="ChEBI" id="CHEBI:90615"/>
        <dbReference type="ChEBI" id="CHEBI:90616"/>
        <dbReference type="EC" id="2.1.1.72"/>
    </reaction>
</comment>
<dbReference type="RefSeq" id="WP_015301261.1">
    <property type="nucleotide sequence ID" value="NC_019964.1"/>
</dbReference>
<evidence type="ECO:0000256" key="6">
    <source>
        <dbReference type="ARBA" id="ARBA00047942"/>
    </source>
</evidence>
<sequence>MSSDGLERTGAFPYPGSKGRLATWIIEQFPAHHCYVEPFGGSAAVMLQKPRSTVEIFNDRDSDIVHFYETLRDREAELVEWLSNTPFSRDLHRKYAHQFYAGYRPADDLERAGRWFYLRNTQFAQKYTGFSGFRLCQARNHARVYRNRSEKLHAVADRLRNVQLANRDYADLVERTDAEDTLFYFDPPYVDVGDDLYSHEGGFDHDRFTQVLDEIEGKWIVSYTDLPRSLEGEQYVIERSARGTMRSGQGDWEQENTERLVTNFDPDATAGLVDDSTHQQTLVAATDGGEQR</sequence>
<dbReference type="AlphaFoldDB" id="L0IF96"/>
<dbReference type="Gene3D" id="1.10.1020.10">
    <property type="entry name" value="Adenine-specific Methyltransferase, Domain 2"/>
    <property type="match status" value="1"/>
</dbReference>
<dbReference type="eggNOG" id="arCOG03416">
    <property type="taxonomic scope" value="Archaea"/>
</dbReference>
<dbReference type="GeneID" id="14376562"/>
<dbReference type="GO" id="GO:1904047">
    <property type="term" value="F:S-adenosyl-L-methionine binding"/>
    <property type="evidence" value="ECO:0007669"/>
    <property type="project" value="TreeGrafter"/>
</dbReference>
<accession>L0IF96</accession>
<evidence type="ECO:0000313" key="8">
    <source>
        <dbReference type="Proteomes" id="UP000010846"/>
    </source>
</evidence>
<name>L0IF96_HALRX</name>
<dbReference type="STRING" id="797302.Halru_2054"/>
<evidence type="ECO:0000256" key="2">
    <source>
        <dbReference type="ARBA" id="ARBA00011900"/>
    </source>
</evidence>
<dbReference type="PIRSF" id="PIRSF000398">
    <property type="entry name" value="M_m6A_EcoRV"/>
    <property type="match status" value="1"/>
</dbReference>
<dbReference type="PRINTS" id="PR00505">
    <property type="entry name" value="D12N6MTFRASE"/>
</dbReference>
<dbReference type="OrthoDB" id="372040at2157"/>
<dbReference type="REBASE" id="58766">
    <property type="entry name" value="M.HruXH70ORF2054P"/>
</dbReference>